<accession>A0A2Z3JAW3</accession>
<comment type="similarity">
    <text evidence="2 8">Belongs to the PHP hydrolase family. HisK subfamily.</text>
</comment>
<dbReference type="Gene3D" id="3.20.20.140">
    <property type="entry name" value="Metal-dependent hydrolases"/>
    <property type="match status" value="1"/>
</dbReference>
<evidence type="ECO:0000256" key="8">
    <source>
        <dbReference type="RuleBase" id="RU366003"/>
    </source>
</evidence>
<organism evidence="10 11">
    <name type="scientific">Deinococcus irradiatisoli</name>
    <dbReference type="NCBI Taxonomy" id="2202254"/>
    <lineage>
        <taxon>Bacteria</taxon>
        <taxon>Thermotogati</taxon>
        <taxon>Deinococcota</taxon>
        <taxon>Deinococci</taxon>
        <taxon>Deinococcales</taxon>
        <taxon>Deinococcaceae</taxon>
        <taxon>Deinococcus</taxon>
    </lineage>
</organism>
<keyword evidence="5 8" id="KW-0378">Hydrolase</keyword>
<comment type="pathway">
    <text evidence="1 8">Amino-acid biosynthesis; L-histidine biosynthesis; L-histidine from 5-phospho-alpha-D-ribose 1-diphosphate: step 8/9.</text>
</comment>
<dbReference type="OrthoDB" id="9775255at2"/>
<feature type="domain" description="PHP" evidence="9">
    <location>
        <begin position="4"/>
        <end position="196"/>
    </location>
</feature>
<dbReference type="UniPathway" id="UPA00031">
    <property type="reaction ID" value="UER00013"/>
</dbReference>
<keyword evidence="6 8" id="KW-0368">Histidine biosynthesis</keyword>
<sequence>MLVDYHTHHHRCGHATGQMAEYVETAVAAGLSEIGLSDHSPIYHLGPDPHVRPGTAMSQHEFAAYLREMDEVREQFAGRIQVRLGVESDYVLGWDEHYRELWRPHPLDYVIGSVHWLGEWNIFSPSLPEGRSPADIYQEYLHTTQAAARSGAYDILGHLDALKTRGHLAELGITPLLEETVRVIAESGVAIELNTSGWRKGLGEPYPSEAWLALCCHHGVPVTLGSDAHRPQDVGAGFAEAVALLKRVGYKSIVRFELRQQFEVPLGGI</sequence>
<evidence type="ECO:0000313" key="11">
    <source>
        <dbReference type="Proteomes" id="UP000245368"/>
    </source>
</evidence>
<dbReference type="NCBIfam" id="TIGR01856">
    <property type="entry name" value="hisJ_fam"/>
    <property type="match status" value="1"/>
</dbReference>
<comment type="catalytic activity">
    <reaction evidence="7 8">
        <text>L-histidinol phosphate + H2O = L-histidinol + phosphate</text>
        <dbReference type="Rhea" id="RHEA:14465"/>
        <dbReference type="ChEBI" id="CHEBI:15377"/>
        <dbReference type="ChEBI" id="CHEBI:43474"/>
        <dbReference type="ChEBI" id="CHEBI:57699"/>
        <dbReference type="ChEBI" id="CHEBI:57980"/>
        <dbReference type="EC" id="3.1.3.15"/>
    </reaction>
</comment>
<evidence type="ECO:0000256" key="1">
    <source>
        <dbReference type="ARBA" id="ARBA00004970"/>
    </source>
</evidence>
<proteinExistence type="inferred from homology"/>
<evidence type="ECO:0000256" key="7">
    <source>
        <dbReference type="ARBA" id="ARBA00049158"/>
    </source>
</evidence>
<dbReference type="KEGG" id="dez:DKM44_01890"/>
<dbReference type="CDD" id="cd12110">
    <property type="entry name" value="PHP_HisPPase_Hisj_like"/>
    <property type="match status" value="1"/>
</dbReference>
<dbReference type="SUPFAM" id="SSF89550">
    <property type="entry name" value="PHP domain-like"/>
    <property type="match status" value="1"/>
</dbReference>
<dbReference type="RefSeq" id="WP_109824950.1">
    <property type="nucleotide sequence ID" value="NZ_CP029494.1"/>
</dbReference>
<evidence type="ECO:0000256" key="6">
    <source>
        <dbReference type="ARBA" id="ARBA00023102"/>
    </source>
</evidence>
<dbReference type="AlphaFoldDB" id="A0A2Z3JAW3"/>
<evidence type="ECO:0000313" key="10">
    <source>
        <dbReference type="EMBL" id="AWN22145.1"/>
    </source>
</evidence>
<dbReference type="PANTHER" id="PTHR21039">
    <property type="entry name" value="HISTIDINOL PHOSPHATASE-RELATED"/>
    <property type="match status" value="1"/>
</dbReference>
<evidence type="ECO:0000256" key="5">
    <source>
        <dbReference type="ARBA" id="ARBA00022801"/>
    </source>
</evidence>
<protein>
    <recommendedName>
        <fullName evidence="3 8">Histidinol-phosphatase</fullName>
        <shortName evidence="8">HolPase</shortName>
        <ecNumber evidence="3 8">3.1.3.15</ecNumber>
    </recommendedName>
</protein>
<evidence type="ECO:0000259" key="9">
    <source>
        <dbReference type="Pfam" id="PF02811"/>
    </source>
</evidence>
<dbReference type="EMBL" id="CP029494">
    <property type="protein sequence ID" value="AWN22145.1"/>
    <property type="molecule type" value="Genomic_DNA"/>
</dbReference>
<dbReference type="InterPro" id="IPR016195">
    <property type="entry name" value="Pol/histidinol_Pase-like"/>
</dbReference>
<dbReference type="InterPro" id="IPR010140">
    <property type="entry name" value="Histidinol_P_phosphatase_HisJ"/>
</dbReference>
<reference evidence="10 11" key="1">
    <citation type="submission" date="2018-05" db="EMBL/GenBank/DDBJ databases">
        <title>Complete Genome Sequence of Deinococcus sp. strain 17bor-2.</title>
        <authorList>
            <person name="Srinivasan S."/>
        </authorList>
    </citation>
    <scope>NUCLEOTIDE SEQUENCE [LARGE SCALE GENOMIC DNA]</scope>
    <source>
        <strain evidence="10 11">17bor-2</strain>
    </source>
</reference>
<dbReference type="GO" id="GO:0000105">
    <property type="term" value="P:L-histidine biosynthetic process"/>
    <property type="evidence" value="ECO:0007669"/>
    <property type="project" value="UniProtKB-UniRule"/>
</dbReference>
<dbReference type="Proteomes" id="UP000245368">
    <property type="component" value="Chromosome"/>
</dbReference>
<dbReference type="InterPro" id="IPR004013">
    <property type="entry name" value="PHP_dom"/>
</dbReference>
<dbReference type="NCBIfam" id="NF005596">
    <property type="entry name" value="PRK07328.1"/>
    <property type="match status" value="1"/>
</dbReference>
<dbReference type="PANTHER" id="PTHR21039:SF0">
    <property type="entry name" value="HISTIDINOL-PHOSPHATASE"/>
    <property type="match status" value="1"/>
</dbReference>
<evidence type="ECO:0000256" key="2">
    <source>
        <dbReference type="ARBA" id="ARBA00009152"/>
    </source>
</evidence>
<dbReference type="EC" id="3.1.3.15" evidence="3 8"/>
<dbReference type="Pfam" id="PF02811">
    <property type="entry name" value="PHP"/>
    <property type="match status" value="1"/>
</dbReference>
<keyword evidence="4 8" id="KW-0028">Amino-acid biosynthesis</keyword>
<name>A0A2Z3JAW3_9DEIO</name>
<evidence type="ECO:0000256" key="4">
    <source>
        <dbReference type="ARBA" id="ARBA00022605"/>
    </source>
</evidence>
<keyword evidence="11" id="KW-1185">Reference proteome</keyword>
<dbReference type="GO" id="GO:0005737">
    <property type="term" value="C:cytoplasm"/>
    <property type="evidence" value="ECO:0007669"/>
    <property type="project" value="TreeGrafter"/>
</dbReference>
<evidence type="ECO:0000256" key="3">
    <source>
        <dbReference type="ARBA" id="ARBA00013085"/>
    </source>
</evidence>
<gene>
    <name evidence="10" type="ORF">DKM44_01890</name>
</gene>
<dbReference type="GO" id="GO:0004401">
    <property type="term" value="F:histidinol-phosphatase activity"/>
    <property type="evidence" value="ECO:0007669"/>
    <property type="project" value="UniProtKB-UniRule"/>
</dbReference>